<proteinExistence type="predicted"/>
<dbReference type="EMBL" id="JACHHR010000004">
    <property type="protein sequence ID" value="MBB5212708.1"/>
    <property type="molecule type" value="Genomic_DNA"/>
</dbReference>
<name>A0A6P1TA65_9GAMM</name>
<dbReference type="InterPro" id="IPR027417">
    <property type="entry name" value="P-loop_NTPase"/>
</dbReference>
<dbReference type="Proteomes" id="UP000563601">
    <property type="component" value="Unassembled WGS sequence"/>
</dbReference>
<dbReference type="OrthoDB" id="288532at2"/>
<keyword evidence="3" id="KW-0812">Transmembrane</keyword>
<evidence type="ECO:0000313" key="11">
    <source>
        <dbReference type="Proteomes" id="UP000563601"/>
    </source>
</evidence>
<dbReference type="GO" id="GO:0016020">
    <property type="term" value="C:membrane"/>
    <property type="evidence" value="ECO:0007669"/>
    <property type="project" value="InterPro"/>
</dbReference>
<evidence type="ECO:0000256" key="4">
    <source>
        <dbReference type="ARBA" id="ARBA00022989"/>
    </source>
</evidence>
<keyword evidence="5" id="KW-0333">Golgi apparatus</keyword>
<reference evidence="9 10" key="1">
    <citation type="submission" date="2020-01" db="EMBL/GenBank/DDBJ databases">
        <title>The possibility of degradation of plastic by Microbulbifer hydrolyticus IRE-31.</title>
        <authorList>
            <person name="Liu L."/>
        </authorList>
    </citation>
    <scope>NUCLEOTIDE SEQUENCE [LARGE SCALE GENOMIC DNA]</scope>
    <source>
        <strain evidence="9 10">IRE-31</strain>
    </source>
</reference>
<keyword evidence="6" id="KW-0472">Membrane</keyword>
<dbReference type="EMBL" id="CP047491">
    <property type="protein sequence ID" value="QHQ38480.1"/>
    <property type="molecule type" value="Genomic_DNA"/>
</dbReference>
<dbReference type="PANTHER" id="PTHR12137">
    <property type="entry name" value="CARBOHYDRATE SULFOTRANSFERASE"/>
    <property type="match status" value="1"/>
</dbReference>
<dbReference type="GO" id="GO:0016051">
    <property type="term" value="P:carbohydrate biosynthetic process"/>
    <property type="evidence" value="ECO:0007669"/>
    <property type="project" value="InterPro"/>
</dbReference>
<evidence type="ECO:0000313" key="9">
    <source>
        <dbReference type="EMBL" id="QHQ38480.1"/>
    </source>
</evidence>
<keyword evidence="4" id="KW-1133">Transmembrane helix</keyword>
<sequence length="212" mass="24941">MQLLYRGFSKMPLIPTSARYNITLSHSQKFVWYRVAKVGTRTIFNHLKDSGVPLDVEHASWLHYPVKSFEDYFKFAFVRNPWDRVVSCWRNKVSKSANKNFFQLPESKAKTLQTFEGFVDFLSTVDIKNCDRHIRAQSALIDLNSVDYIGRMETFNDDVDYVFKKLKLPEKEMVSRNVTSSETSYKQYYSDDLASKVAKIYRKDIQVFGYEF</sequence>
<evidence type="ECO:0000256" key="1">
    <source>
        <dbReference type="ARBA" id="ARBA00004323"/>
    </source>
</evidence>
<dbReference type="AlphaFoldDB" id="A0A6P1TA65"/>
<comment type="subcellular location">
    <subcellularLocation>
        <location evidence="1">Golgi apparatus membrane</location>
        <topology evidence="1">Single-pass type II membrane protein</topology>
    </subcellularLocation>
</comment>
<dbReference type="InterPro" id="IPR018011">
    <property type="entry name" value="Carb_sulfotrans_8-10"/>
</dbReference>
<keyword evidence="2" id="KW-0808">Transferase</keyword>
<evidence type="ECO:0000256" key="7">
    <source>
        <dbReference type="ARBA" id="ARBA00023180"/>
    </source>
</evidence>
<dbReference type="InterPro" id="IPR005331">
    <property type="entry name" value="Sulfotransferase"/>
</dbReference>
<accession>A0A6P1TA65</accession>
<organism evidence="8 11">
    <name type="scientific">Microbulbifer hydrolyticus</name>
    <dbReference type="NCBI Taxonomy" id="48074"/>
    <lineage>
        <taxon>Bacteria</taxon>
        <taxon>Pseudomonadati</taxon>
        <taxon>Pseudomonadota</taxon>
        <taxon>Gammaproteobacteria</taxon>
        <taxon>Cellvibrionales</taxon>
        <taxon>Microbulbiferaceae</taxon>
        <taxon>Microbulbifer</taxon>
    </lineage>
</organism>
<reference evidence="8 11" key="2">
    <citation type="submission" date="2020-08" db="EMBL/GenBank/DDBJ databases">
        <title>Genomic Encyclopedia of Type Strains, Phase IV (KMG-IV): sequencing the most valuable type-strain genomes for metagenomic binning, comparative biology and taxonomic classification.</title>
        <authorList>
            <person name="Goeker M."/>
        </authorList>
    </citation>
    <scope>NUCLEOTIDE SEQUENCE [LARGE SCALE GENOMIC DNA]</scope>
    <source>
        <strain evidence="8 11">DSM 11525</strain>
    </source>
</reference>
<dbReference type="Proteomes" id="UP000464675">
    <property type="component" value="Chromosome"/>
</dbReference>
<gene>
    <name evidence="9" type="ORF">GTQ55_05390</name>
    <name evidence="8" type="ORF">HNQ53_002949</name>
</gene>
<evidence type="ECO:0000256" key="6">
    <source>
        <dbReference type="ARBA" id="ARBA00023136"/>
    </source>
</evidence>
<keyword evidence="10" id="KW-1185">Reference proteome</keyword>
<keyword evidence="7" id="KW-0325">Glycoprotein</keyword>
<dbReference type="Pfam" id="PF03567">
    <property type="entry name" value="Sulfotransfer_2"/>
    <property type="match status" value="1"/>
</dbReference>
<evidence type="ECO:0000256" key="2">
    <source>
        <dbReference type="ARBA" id="ARBA00022679"/>
    </source>
</evidence>
<evidence type="ECO:0000256" key="5">
    <source>
        <dbReference type="ARBA" id="ARBA00023034"/>
    </source>
</evidence>
<dbReference type="GO" id="GO:0008146">
    <property type="term" value="F:sulfotransferase activity"/>
    <property type="evidence" value="ECO:0007669"/>
    <property type="project" value="InterPro"/>
</dbReference>
<dbReference type="SUPFAM" id="SSF52540">
    <property type="entry name" value="P-loop containing nucleoside triphosphate hydrolases"/>
    <property type="match status" value="1"/>
</dbReference>
<protein>
    <submittedName>
        <fullName evidence="9">Sulfotransferase family 2 domain-containing protein</fullName>
    </submittedName>
</protein>
<dbReference type="PANTHER" id="PTHR12137:SF54">
    <property type="entry name" value="CARBOHYDRATE SULFOTRANSFERASE"/>
    <property type="match status" value="1"/>
</dbReference>
<evidence type="ECO:0000256" key="3">
    <source>
        <dbReference type="ARBA" id="ARBA00022692"/>
    </source>
</evidence>
<dbReference type="RefSeq" id="WP_161857814.1">
    <property type="nucleotide sequence ID" value="NZ_CP047491.1"/>
</dbReference>
<evidence type="ECO:0000313" key="10">
    <source>
        <dbReference type="Proteomes" id="UP000464675"/>
    </source>
</evidence>
<evidence type="ECO:0000313" key="8">
    <source>
        <dbReference type="EMBL" id="MBB5212708.1"/>
    </source>
</evidence>